<name>A0A5D3G8I4_9PSED</name>
<sequence length="242" mass="25844">MESECSKYWRVGMACPSKQLAPGLEEPAASIHPATGPTNSRSIAFGADPALATSIPIPGYNAPALPLKPTRDPSLSLIALSGLEPSGPVMVEVPLVQNNSTFSAASTLSGRRVGFAQRWGHDQTPIGHGVAFLRALDVLRRAGTNLVPVPARHADDPRPGGNEIDELVRAYQLDALVADSQNAAFHDACWSGYPRLNEPLEDGAVLWFYGARWSKDSLTALVLGYRSARRLGVQEVLNNPTG</sequence>
<proteinExistence type="predicted"/>
<evidence type="ECO:0000313" key="1">
    <source>
        <dbReference type="EMBL" id="TYK56849.1"/>
    </source>
</evidence>
<dbReference type="Proteomes" id="UP000324029">
    <property type="component" value="Unassembled WGS sequence"/>
</dbReference>
<protein>
    <recommendedName>
        <fullName evidence="3">Amidase domain-containing protein</fullName>
    </recommendedName>
</protein>
<reference evidence="1 2" key="1">
    <citation type="submission" date="2019-08" db="EMBL/GenBank/DDBJ databases">
        <title>Subclass B2 metallo-beta lactamase from Pseudomonas synxantha.</title>
        <authorList>
            <person name="Poirel L."/>
            <person name="Palmieri M."/>
            <person name="Masseron A."/>
            <person name="Perreten V."/>
            <person name="Nordman P."/>
        </authorList>
    </citation>
    <scope>NUCLEOTIDE SEQUENCE [LARGE SCALE GENOMIC DNA]</scope>
    <source>
        <strain evidence="1 2">MCP106</strain>
    </source>
</reference>
<dbReference type="EMBL" id="VSRO01000008">
    <property type="protein sequence ID" value="TYK56849.1"/>
    <property type="molecule type" value="Genomic_DNA"/>
</dbReference>
<dbReference type="AlphaFoldDB" id="A0A5D3G8I4"/>
<gene>
    <name evidence="1" type="ORF">FXO26_17625</name>
</gene>
<organism evidence="1 2">
    <name type="scientific">Pseudomonas synxantha</name>
    <dbReference type="NCBI Taxonomy" id="47883"/>
    <lineage>
        <taxon>Bacteria</taxon>
        <taxon>Pseudomonadati</taxon>
        <taxon>Pseudomonadota</taxon>
        <taxon>Gammaproteobacteria</taxon>
        <taxon>Pseudomonadales</taxon>
        <taxon>Pseudomonadaceae</taxon>
        <taxon>Pseudomonas</taxon>
    </lineage>
</organism>
<evidence type="ECO:0008006" key="3">
    <source>
        <dbReference type="Google" id="ProtNLM"/>
    </source>
</evidence>
<comment type="caution">
    <text evidence="1">The sequence shown here is derived from an EMBL/GenBank/DDBJ whole genome shotgun (WGS) entry which is preliminary data.</text>
</comment>
<accession>A0A5D3G8I4</accession>
<reference evidence="1 2" key="2">
    <citation type="submission" date="2019-08" db="EMBL/GenBank/DDBJ databases">
        <authorList>
            <person name="Brilhante M."/>
            <person name="Perreten V."/>
        </authorList>
    </citation>
    <scope>NUCLEOTIDE SEQUENCE [LARGE SCALE GENOMIC DNA]</scope>
    <source>
        <strain evidence="1 2">MCP106</strain>
    </source>
</reference>
<evidence type="ECO:0000313" key="2">
    <source>
        <dbReference type="Proteomes" id="UP000324029"/>
    </source>
</evidence>